<dbReference type="InterPro" id="IPR058792">
    <property type="entry name" value="Beta-barrel_RND_2"/>
</dbReference>
<keyword evidence="2" id="KW-1133">Transmembrane helix</keyword>
<dbReference type="Gene3D" id="1.10.287.470">
    <property type="entry name" value="Helix hairpin bin"/>
    <property type="match status" value="1"/>
</dbReference>
<feature type="domain" description="Multidrug resistance protein MdtA-like C-terminal permuted SH3" evidence="4">
    <location>
        <begin position="333"/>
        <end position="385"/>
    </location>
</feature>
<dbReference type="InterPro" id="IPR006143">
    <property type="entry name" value="RND_pump_MFP"/>
</dbReference>
<accession>A0ABQ6P8Z5</accession>
<comment type="caution">
    <text evidence="5">The sequence shown here is derived from an EMBL/GenBank/DDBJ whole genome shotgun (WGS) entry which is preliminary data.</text>
</comment>
<dbReference type="Proteomes" id="UP001187221">
    <property type="component" value="Unassembled WGS sequence"/>
</dbReference>
<gene>
    <name evidence="5" type="ORF">NUTIK01_20230</name>
</gene>
<dbReference type="Gene3D" id="2.40.420.20">
    <property type="match status" value="1"/>
</dbReference>
<proteinExistence type="inferred from homology"/>
<dbReference type="Gene3D" id="2.40.30.170">
    <property type="match status" value="1"/>
</dbReference>
<keyword evidence="2" id="KW-0812">Transmembrane</keyword>
<dbReference type="EMBL" id="BTFW01000001">
    <property type="protein sequence ID" value="GMM61246.1"/>
    <property type="molecule type" value="Genomic_DNA"/>
</dbReference>
<evidence type="ECO:0000259" key="3">
    <source>
        <dbReference type="Pfam" id="PF25954"/>
    </source>
</evidence>
<name>A0ABQ6P8Z5_9SPHN</name>
<sequence>MVGEAFLLDKTRQTETITGTPPATAEGLEIDGAPRGPRRRGRLIAAGVAVVALLALGWGVMHHKPATDAAASAKAQAQTVTVIIPTQQSVEATVVASGVIAAKREMPVGIAGEGGRVTSVLVDAGTWVHAGQVLAVVDRSVQVQQVASQAAGVEVQEANARLAQNNLDRARQLVAKGFISKADIDQLTATRDAAVAQVRVARASLGQMRATTARLNILAPADGLVLTRGVEPGQIVSSGSGTLFRMAKDGQLEMQARLAEVDLARMHEGVVATVTPVGTTRTFQGTVWQVAPTIDPNTREGIARIALPFDPALRPGGFASAEIVSGTLSAPILPESAILSDEKGSYVYIVDAADKVVRRPVKIGQVTAKGIIVREGLAGDERVVLRAGGFLNPGDLVRPVISH</sequence>
<organism evidence="5 6">
    <name type="scientific">Novosphingobium pituita</name>
    <dbReference type="NCBI Taxonomy" id="3056842"/>
    <lineage>
        <taxon>Bacteria</taxon>
        <taxon>Pseudomonadati</taxon>
        <taxon>Pseudomonadota</taxon>
        <taxon>Alphaproteobacteria</taxon>
        <taxon>Sphingomonadales</taxon>
        <taxon>Sphingomonadaceae</taxon>
        <taxon>Novosphingobium</taxon>
    </lineage>
</organism>
<dbReference type="Pfam" id="PF25967">
    <property type="entry name" value="RND-MFP_C"/>
    <property type="match status" value="1"/>
</dbReference>
<comment type="similarity">
    <text evidence="1">Belongs to the membrane fusion protein (MFP) (TC 8.A.1) family.</text>
</comment>
<dbReference type="SUPFAM" id="SSF111369">
    <property type="entry name" value="HlyD-like secretion proteins"/>
    <property type="match status" value="1"/>
</dbReference>
<feature type="transmembrane region" description="Helical" evidence="2">
    <location>
        <begin position="43"/>
        <end position="61"/>
    </location>
</feature>
<dbReference type="Gene3D" id="2.40.50.100">
    <property type="match status" value="1"/>
</dbReference>
<keyword evidence="2" id="KW-0472">Membrane</keyword>
<evidence type="ECO:0000313" key="6">
    <source>
        <dbReference type="Proteomes" id="UP001187221"/>
    </source>
</evidence>
<dbReference type="PANTHER" id="PTHR30469:SF15">
    <property type="entry name" value="HLYD FAMILY OF SECRETION PROTEINS"/>
    <property type="match status" value="1"/>
</dbReference>
<evidence type="ECO:0000256" key="1">
    <source>
        <dbReference type="ARBA" id="ARBA00009477"/>
    </source>
</evidence>
<dbReference type="Pfam" id="PF25954">
    <property type="entry name" value="Beta-barrel_RND_2"/>
    <property type="match status" value="1"/>
</dbReference>
<evidence type="ECO:0000313" key="5">
    <source>
        <dbReference type="EMBL" id="GMM61246.1"/>
    </source>
</evidence>
<feature type="domain" description="CusB-like beta-barrel" evidence="3">
    <location>
        <begin position="255"/>
        <end position="324"/>
    </location>
</feature>
<evidence type="ECO:0000259" key="4">
    <source>
        <dbReference type="Pfam" id="PF25967"/>
    </source>
</evidence>
<protein>
    <submittedName>
        <fullName evidence="5">Efflux RND transporter periplasmic adaptor subunit</fullName>
    </submittedName>
</protein>
<evidence type="ECO:0000256" key="2">
    <source>
        <dbReference type="SAM" id="Phobius"/>
    </source>
</evidence>
<dbReference type="NCBIfam" id="TIGR01730">
    <property type="entry name" value="RND_mfp"/>
    <property type="match status" value="1"/>
</dbReference>
<dbReference type="PANTHER" id="PTHR30469">
    <property type="entry name" value="MULTIDRUG RESISTANCE PROTEIN MDTA"/>
    <property type="match status" value="1"/>
</dbReference>
<dbReference type="InterPro" id="IPR058627">
    <property type="entry name" value="MdtA-like_C"/>
</dbReference>
<reference evidence="5 6" key="1">
    <citation type="submission" date="2023-06" db="EMBL/GenBank/DDBJ databases">
        <title>Draft genome sequence of Novosphingobium sp. strain IK01.</title>
        <authorList>
            <person name="Hatamoto M."/>
            <person name="Ikarashi T."/>
            <person name="Yamaguchi T."/>
        </authorList>
    </citation>
    <scope>NUCLEOTIDE SEQUENCE [LARGE SCALE GENOMIC DNA]</scope>
    <source>
        <strain evidence="5 6">IK01</strain>
    </source>
</reference>
<keyword evidence="6" id="KW-1185">Reference proteome</keyword>